<evidence type="ECO:0000259" key="1">
    <source>
        <dbReference type="Pfam" id="PF02036"/>
    </source>
</evidence>
<dbReference type="SUPFAM" id="SSF55718">
    <property type="entry name" value="SCP-like"/>
    <property type="match status" value="1"/>
</dbReference>
<protein>
    <recommendedName>
        <fullName evidence="1">SCP2 domain-containing protein</fullName>
    </recommendedName>
</protein>
<dbReference type="AlphaFoldDB" id="A0AAU7B085"/>
<dbReference type="InterPro" id="IPR003033">
    <property type="entry name" value="SCP2_sterol-bd_dom"/>
</dbReference>
<evidence type="ECO:0000313" key="2">
    <source>
        <dbReference type="EMBL" id="XAY07392.1"/>
    </source>
</evidence>
<proteinExistence type="predicted"/>
<gene>
    <name evidence="2" type="ORF">DSM112329_04273</name>
</gene>
<dbReference type="Pfam" id="PF02036">
    <property type="entry name" value="SCP2"/>
    <property type="match status" value="1"/>
</dbReference>
<feature type="domain" description="SCP2" evidence="1">
    <location>
        <begin position="43"/>
        <end position="114"/>
    </location>
</feature>
<dbReference type="Gene3D" id="3.30.1050.10">
    <property type="entry name" value="SCP2 sterol-binding domain"/>
    <property type="match status" value="1"/>
</dbReference>
<dbReference type="RefSeq" id="WP_354698587.1">
    <property type="nucleotide sequence ID" value="NZ_CP114014.1"/>
</dbReference>
<dbReference type="InterPro" id="IPR036527">
    <property type="entry name" value="SCP2_sterol-bd_dom_sf"/>
</dbReference>
<accession>A0AAU7B085</accession>
<sequence length="142" mass="15661">MTELLPLLSTEWIAHYRELWNANTVAIEGTRGMGGLIELRATDIDDREPVQLNLLTDGTCDYAGPARDDGDPRFRLSATTETWRKLGAGEMGIRRAVTGPVKVQGSLTTALKFFQGLEEALRQFGDVPTVEWGGTIRDRTPA</sequence>
<name>A0AAU7B085_9ACTN</name>
<dbReference type="EMBL" id="CP114014">
    <property type="protein sequence ID" value="XAY07392.1"/>
    <property type="molecule type" value="Genomic_DNA"/>
</dbReference>
<reference evidence="2" key="1">
    <citation type="submission" date="2022-12" db="EMBL/GenBank/DDBJ databases">
        <title>Paraconexibacter alkalitolerans sp. nov. and Baekduia alba sp. nov., isolated from soil and emended description of the genera Paraconexibacter (Chun et al., 2020) and Baekduia (An et al., 2020).</title>
        <authorList>
            <person name="Vieira S."/>
            <person name="Huber K.J."/>
            <person name="Geppert A."/>
            <person name="Wolf J."/>
            <person name="Neumann-Schaal M."/>
            <person name="Muesken M."/>
            <person name="Overmann J."/>
        </authorList>
    </citation>
    <scope>NUCLEOTIDE SEQUENCE</scope>
    <source>
        <strain evidence="2">AEG42_29</strain>
    </source>
</reference>
<organism evidence="2">
    <name type="scientific">Paraconexibacter sp. AEG42_29</name>
    <dbReference type="NCBI Taxonomy" id="2997339"/>
    <lineage>
        <taxon>Bacteria</taxon>
        <taxon>Bacillati</taxon>
        <taxon>Actinomycetota</taxon>
        <taxon>Thermoleophilia</taxon>
        <taxon>Solirubrobacterales</taxon>
        <taxon>Paraconexibacteraceae</taxon>
        <taxon>Paraconexibacter</taxon>
    </lineage>
</organism>
<dbReference type="KEGG" id="parq:DSM112329_04273"/>